<dbReference type="PANTHER" id="PTHR37544:SF1">
    <property type="entry name" value="PHOSPHORIBOSYLAMINOIMIDAZOLE-SUCCINOCARBOXAMIDE SYNTHASE"/>
    <property type="match status" value="1"/>
</dbReference>
<gene>
    <name evidence="3" type="ORF">CLCR_06679</name>
</gene>
<dbReference type="OrthoDB" id="3057599at2759"/>
<feature type="transmembrane region" description="Helical" evidence="2">
    <location>
        <begin position="409"/>
        <end position="434"/>
    </location>
</feature>
<sequence>MDGPRFARPELRPGPASYPSASSLGRPPGSQAGSSSDVPFLHSHNDLSAPEPVFPPHQGSTEDGYDLSRHGSGRLTAFSDTSDERLAKLSFWPPILKWYATVFLTALYLGTAGAIVALWLAAGTNGQYHLSSENVRMISRYFPSALGTLNVILFRHLVREFIRMKPFIAMADQPGKPSPGQRPSKSVSGAFFPWQDFSVTRGLTSTVSLLCQFMVGFIVSLKVALLASGPAQDGGPGWTLTIRVWPAFFLIIGHIVMTAYVLWVAYLNAGKSTGLRWDPITIADYCALFAACNVAGYFSALELLHNRSAKHVLSTNHLFRLGYWKKETPGSVESIVYGIGTTYSAAERALDIYKPSLYEQMMGYNSAPSPVDDCGNYRNTNLPAPCSQGSWPSCEHYPYRHSPGCGKGWIVFAWLLVVAALGLAIFGLINGVVFQGFPLPKDWSLPSNMSVSAGHHTIKLPPIDPTDPESQLVAYALVFRSAPVYVAGLFTGTIVEWVDLNMRFMQPFINMFGQAGNAADTVLLAYITTSPLQVPITAIDKGHYRVAAFSTLNTLSPLFPIFIGGLLTLTDERETNTVMFNFSLSAYIGIMVFLSAWFIAMPFAYPVQKRLLPRQFYSMADLMAMCHKSTFLQRRYLDFADQRRTPSKDVMEARILLSGDRFMFGHYTDDEDKKHIGFDIHSTINFDTGRIEDTRLVEAVTPEGKMKVIRSQAARRVTTWFGDASGSQTSSKGLIAWLRRMRKQRRAQAETEMRAMRPVASATGSRLEEQRDVRQRAPVALASLGGTAT</sequence>
<feature type="transmembrane region" description="Helical" evidence="2">
    <location>
        <begin position="586"/>
        <end position="605"/>
    </location>
</feature>
<keyword evidence="4" id="KW-1185">Reference proteome</keyword>
<proteinExistence type="predicted"/>
<dbReference type="Pfam" id="PF11915">
    <property type="entry name" value="DUF3433"/>
    <property type="match status" value="1"/>
</dbReference>
<evidence type="ECO:0000256" key="2">
    <source>
        <dbReference type="SAM" id="Phobius"/>
    </source>
</evidence>
<keyword evidence="2" id="KW-0812">Transmembrane</keyword>
<accession>A0A1C1CP79</accession>
<dbReference type="InterPro" id="IPR021840">
    <property type="entry name" value="DUF3433"/>
</dbReference>
<name>A0A1C1CP79_9EURO</name>
<feature type="transmembrane region" description="Helical" evidence="2">
    <location>
        <begin position="207"/>
        <end position="227"/>
    </location>
</feature>
<comment type="caution">
    <text evidence="3">The sequence shown here is derived from an EMBL/GenBank/DDBJ whole genome shotgun (WGS) entry which is preliminary data.</text>
</comment>
<dbReference type="STRING" id="86049.A0A1C1CP79"/>
<reference evidence="4" key="1">
    <citation type="submission" date="2015-07" db="EMBL/GenBank/DDBJ databases">
        <authorList>
            <person name="Teixeira M.M."/>
            <person name="Souza R.C."/>
            <person name="Almeida L.G."/>
            <person name="Vicente V.A."/>
            <person name="de Hoog S."/>
            <person name="Bocca A.L."/>
            <person name="de Almeida S.R."/>
            <person name="Vasconcelos A.T."/>
            <person name="Felipe M.S."/>
        </authorList>
    </citation>
    <scope>NUCLEOTIDE SEQUENCE [LARGE SCALE GENOMIC DNA]</scope>
    <source>
        <strain evidence="4">KSF</strain>
    </source>
</reference>
<evidence type="ECO:0000313" key="4">
    <source>
        <dbReference type="Proteomes" id="UP000094526"/>
    </source>
</evidence>
<dbReference type="EMBL" id="LGRB01000010">
    <property type="protein sequence ID" value="OCT50317.1"/>
    <property type="molecule type" value="Genomic_DNA"/>
</dbReference>
<organism evidence="3 4">
    <name type="scientific">Cladophialophora carrionii</name>
    <dbReference type="NCBI Taxonomy" id="86049"/>
    <lineage>
        <taxon>Eukaryota</taxon>
        <taxon>Fungi</taxon>
        <taxon>Dikarya</taxon>
        <taxon>Ascomycota</taxon>
        <taxon>Pezizomycotina</taxon>
        <taxon>Eurotiomycetes</taxon>
        <taxon>Chaetothyriomycetidae</taxon>
        <taxon>Chaetothyriales</taxon>
        <taxon>Herpotrichiellaceae</taxon>
        <taxon>Cladophialophora</taxon>
    </lineage>
</organism>
<keyword evidence="2" id="KW-1133">Transmembrane helix</keyword>
<dbReference type="VEuPathDB" id="FungiDB:CLCR_06679"/>
<feature type="transmembrane region" description="Helical" evidence="2">
    <location>
        <begin position="98"/>
        <end position="121"/>
    </location>
</feature>
<dbReference type="Proteomes" id="UP000094526">
    <property type="component" value="Unassembled WGS sequence"/>
</dbReference>
<dbReference type="PANTHER" id="PTHR37544">
    <property type="entry name" value="SPRAY-RELATED"/>
    <property type="match status" value="1"/>
</dbReference>
<feature type="transmembrane region" description="Helical" evidence="2">
    <location>
        <begin position="247"/>
        <end position="267"/>
    </location>
</feature>
<keyword evidence="2" id="KW-0472">Membrane</keyword>
<feature type="compositionally biased region" description="Basic and acidic residues" evidence="1">
    <location>
        <begin position="1"/>
        <end position="11"/>
    </location>
</feature>
<feature type="transmembrane region" description="Helical" evidence="2">
    <location>
        <begin position="141"/>
        <end position="158"/>
    </location>
</feature>
<evidence type="ECO:0000313" key="3">
    <source>
        <dbReference type="EMBL" id="OCT50317.1"/>
    </source>
</evidence>
<feature type="region of interest" description="Disordered" evidence="1">
    <location>
        <begin position="1"/>
        <end position="68"/>
    </location>
</feature>
<protein>
    <submittedName>
        <fullName evidence="3">Uncharacterized protein</fullName>
    </submittedName>
</protein>
<feature type="transmembrane region" description="Helical" evidence="2">
    <location>
        <begin position="472"/>
        <end position="495"/>
    </location>
</feature>
<feature type="transmembrane region" description="Helical" evidence="2">
    <location>
        <begin position="546"/>
        <end position="566"/>
    </location>
</feature>
<dbReference type="VEuPathDB" id="FungiDB:G647_05673"/>
<feature type="region of interest" description="Disordered" evidence="1">
    <location>
        <begin position="749"/>
        <end position="772"/>
    </location>
</feature>
<evidence type="ECO:0000256" key="1">
    <source>
        <dbReference type="SAM" id="MobiDB-lite"/>
    </source>
</evidence>
<dbReference type="AlphaFoldDB" id="A0A1C1CP79"/>